<keyword evidence="4" id="KW-1185">Reference proteome</keyword>
<dbReference type="Pfam" id="PF13411">
    <property type="entry name" value="MerR_1"/>
    <property type="match status" value="1"/>
</dbReference>
<dbReference type="SUPFAM" id="SSF46955">
    <property type="entry name" value="Putative DNA-binding domain"/>
    <property type="match status" value="1"/>
</dbReference>
<accession>A0ABR8RDK3</accession>
<evidence type="ECO:0000313" key="3">
    <source>
        <dbReference type="EMBL" id="MBD7945881.1"/>
    </source>
</evidence>
<dbReference type="EMBL" id="JACSQO010000011">
    <property type="protein sequence ID" value="MBD7945881.1"/>
    <property type="molecule type" value="Genomic_DNA"/>
</dbReference>
<dbReference type="RefSeq" id="WP_191697770.1">
    <property type="nucleotide sequence ID" value="NZ_JACSQO010000011.1"/>
</dbReference>
<dbReference type="Proteomes" id="UP000640786">
    <property type="component" value="Unassembled WGS sequence"/>
</dbReference>
<dbReference type="Gene3D" id="1.10.1660.10">
    <property type="match status" value="1"/>
</dbReference>
<dbReference type="PANTHER" id="PTHR30204:SF96">
    <property type="entry name" value="CHROMOSOME-ANCHORING PROTEIN RACA"/>
    <property type="match status" value="1"/>
</dbReference>
<organism evidence="3 4">
    <name type="scientific">Psychrobacillus faecigallinarum</name>
    <dbReference type="NCBI Taxonomy" id="2762235"/>
    <lineage>
        <taxon>Bacteria</taxon>
        <taxon>Bacillati</taxon>
        <taxon>Bacillota</taxon>
        <taxon>Bacilli</taxon>
        <taxon>Bacillales</taxon>
        <taxon>Bacillaceae</taxon>
        <taxon>Psychrobacillus</taxon>
    </lineage>
</organism>
<dbReference type="PROSITE" id="PS50937">
    <property type="entry name" value="HTH_MERR_2"/>
    <property type="match status" value="1"/>
</dbReference>
<dbReference type="SMART" id="SM00422">
    <property type="entry name" value="HTH_MERR"/>
    <property type="match status" value="1"/>
</dbReference>
<reference evidence="3 4" key="1">
    <citation type="submission" date="2020-08" db="EMBL/GenBank/DDBJ databases">
        <title>A Genomic Blueprint of the Chicken Gut Microbiome.</title>
        <authorList>
            <person name="Gilroy R."/>
            <person name="Ravi A."/>
            <person name="Getino M."/>
            <person name="Pursley I."/>
            <person name="Horton D.L."/>
            <person name="Alikhan N.-F."/>
            <person name="Baker D."/>
            <person name="Gharbi K."/>
            <person name="Hall N."/>
            <person name="Watson M."/>
            <person name="Adriaenssens E.M."/>
            <person name="Foster-Nyarko E."/>
            <person name="Jarju S."/>
            <person name="Secka A."/>
            <person name="Antonio M."/>
            <person name="Oren A."/>
            <person name="Chaudhuri R."/>
            <person name="La Ragione R.M."/>
            <person name="Hildebrand F."/>
            <person name="Pallen M.J."/>
        </authorList>
    </citation>
    <scope>NUCLEOTIDE SEQUENCE [LARGE SCALE GENOMIC DNA]</scope>
    <source>
        <strain evidence="3 4">Sa2BUA9</strain>
    </source>
</reference>
<proteinExistence type="predicted"/>
<evidence type="ECO:0000259" key="2">
    <source>
        <dbReference type="PROSITE" id="PS50937"/>
    </source>
</evidence>
<evidence type="ECO:0000313" key="4">
    <source>
        <dbReference type="Proteomes" id="UP000640786"/>
    </source>
</evidence>
<feature type="domain" description="HTH merR-type" evidence="2">
    <location>
        <begin position="1"/>
        <end position="70"/>
    </location>
</feature>
<evidence type="ECO:0000256" key="1">
    <source>
        <dbReference type="ARBA" id="ARBA00023125"/>
    </source>
</evidence>
<dbReference type="InterPro" id="IPR000551">
    <property type="entry name" value="MerR-type_HTH_dom"/>
</dbReference>
<dbReference type="PANTHER" id="PTHR30204">
    <property type="entry name" value="REDOX-CYCLING DRUG-SENSING TRANSCRIPTIONAL ACTIVATOR SOXR"/>
    <property type="match status" value="1"/>
</dbReference>
<keyword evidence="1" id="KW-0238">DNA-binding</keyword>
<dbReference type="CDD" id="cd01106">
    <property type="entry name" value="HTH_TipAL-Mta"/>
    <property type="match status" value="1"/>
</dbReference>
<comment type="caution">
    <text evidence="3">The sequence shown here is derived from an EMBL/GenBank/DDBJ whole genome shotgun (WGS) entry which is preliminary data.</text>
</comment>
<dbReference type="InterPro" id="IPR009061">
    <property type="entry name" value="DNA-bd_dom_put_sf"/>
</dbReference>
<name>A0ABR8RDK3_9BACI</name>
<protein>
    <submittedName>
        <fullName evidence="3">MerR family transcriptional regulator</fullName>
    </submittedName>
</protein>
<dbReference type="InterPro" id="IPR047057">
    <property type="entry name" value="MerR_fam"/>
</dbReference>
<sequence>MLHINKVAELTGTTVRTLRYYDKINLLSPASKTEGGHRLYNEEKLQKLLQIQFLKKAGFSLEEIKQMLYSNTWSWSTSLKEQLNYVINEQEKLKTIELSLRELINSYEMEREDNAVVLQKLMQLAVTDKESKRMFRESTFSKTDLEQWDQLPHMSSNEEASLEWISLIGLLKDSMSEEPHSPTVQHIILQMEEKRIQEYGQQNDFLDQLWEIRKSEKESEKLGLYPLDQDLLEFLESAYAIYLAKKE</sequence>
<gene>
    <name evidence="3" type="ORF">H9650_17370</name>
</gene>